<dbReference type="InterPro" id="IPR013525">
    <property type="entry name" value="ABC2_TM"/>
</dbReference>
<feature type="transmembrane region" description="Helical" evidence="8">
    <location>
        <begin position="255"/>
        <end position="277"/>
    </location>
</feature>
<comment type="similarity">
    <text evidence="2">Belongs to the ABC-2 integral membrane protein family.</text>
</comment>
<dbReference type="PROSITE" id="PS51012">
    <property type="entry name" value="ABC_TM2"/>
    <property type="match status" value="1"/>
</dbReference>
<comment type="subcellular location">
    <subcellularLocation>
        <location evidence="1">Cell membrane</location>
        <topology evidence="1">Multi-pass membrane protein</topology>
    </subcellularLocation>
</comment>
<name>A0ABV2IBA9_9HYPH</name>
<evidence type="ECO:0000256" key="7">
    <source>
        <dbReference type="ARBA" id="ARBA00023136"/>
    </source>
</evidence>
<dbReference type="InterPro" id="IPR051449">
    <property type="entry name" value="ABC-2_transporter_component"/>
</dbReference>
<dbReference type="EMBL" id="JBEPLY010000006">
    <property type="protein sequence ID" value="MET3600210.1"/>
    <property type="molecule type" value="Genomic_DNA"/>
</dbReference>
<keyword evidence="6 8" id="KW-1133">Transmembrane helix</keyword>
<evidence type="ECO:0000256" key="4">
    <source>
        <dbReference type="ARBA" id="ARBA00022475"/>
    </source>
</evidence>
<keyword evidence="5 8" id="KW-0812">Transmembrane</keyword>
<dbReference type="Gene3D" id="3.40.1710.10">
    <property type="entry name" value="abc type-2 transporter like domain"/>
    <property type="match status" value="1"/>
</dbReference>
<evidence type="ECO:0000256" key="5">
    <source>
        <dbReference type="ARBA" id="ARBA00022692"/>
    </source>
</evidence>
<dbReference type="PANTHER" id="PTHR30294">
    <property type="entry name" value="MEMBRANE COMPONENT OF ABC TRANSPORTER YHHJ-RELATED"/>
    <property type="match status" value="1"/>
</dbReference>
<keyword evidence="3" id="KW-0813">Transport</keyword>
<dbReference type="Proteomes" id="UP001549164">
    <property type="component" value="Unassembled WGS sequence"/>
</dbReference>
<keyword evidence="11" id="KW-1185">Reference proteome</keyword>
<reference evidence="10 11" key="1">
    <citation type="submission" date="2024-06" db="EMBL/GenBank/DDBJ databases">
        <title>Genomic Encyclopedia of Type Strains, Phase IV (KMG-IV): sequencing the most valuable type-strain genomes for metagenomic binning, comparative biology and taxonomic classification.</title>
        <authorList>
            <person name="Goeker M."/>
        </authorList>
    </citation>
    <scope>NUCLEOTIDE SEQUENCE [LARGE SCALE GENOMIC DNA]</scope>
    <source>
        <strain evidence="10 11">DSM 28102</strain>
    </source>
</reference>
<evidence type="ECO:0000313" key="10">
    <source>
        <dbReference type="EMBL" id="MET3600210.1"/>
    </source>
</evidence>
<protein>
    <submittedName>
        <fullName evidence="10">ABC-2 type transport system permease protein</fullName>
    </submittedName>
</protein>
<evidence type="ECO:0000313" key="11">
    <source>
        <dbReference type="Proteomes" id="UP001549164"/>
    </source>
</evidence>
<gene>
    <name evidence="10" type="ORF">ABID12_002155</name>
</gene>
<evidence type="ECO:0000256" key="6">
    <source>
        <dbReference type="ARBA" id="ARBA00022989"/>
    </source>
</evidence>
<proteinExistence type="inferred from homology"/>
<keyword evidence="7 8" id="KW-0472">Membrane</keyword>
<evidence type="ECO:0000259" key="9">
    <source>
        <dbReference type="PROSITE" id="PS51012"/>
    </source>
</evidence>
<evidence type="ECO:0000256" key="2">
    <source>
        <dbReference type="ARBA" id="ARBA00007783"/>
    </source>
</evidence>
<dbReference type="RefSeq" id="WP_354434202.1">
    <property type="nucleotide sequence ID" value="NZ_JBEPLY010000006.1"/>
</dbReference>
<feature type="transmembrane region" description="Helical" evidence="8">
    <location>
        <begin position="227"/>
        <end position="248"/>
    </location>
</feature>
<comment type="caution">
    <text evidence="10">The sequence shown here is derived from an EMBL/GenBank/DDBJ whole genome shotgun (WGS) entry which is preliminary data.</text>
</comment>
<dbReference type="PANTHER" id="PTHR30294:SF47">
    <property type="entry name" value="INNER MEMBRANE TRANSPORT PERMEASE YHHJ"/>
    <property type="match status" value="1"/>
</dbReference>
<accession>A0ABV2IBA9</accession>
<keyword evidence="4" id="KW-1003">Cell membrane</keyword>
<evidence type="ECO:0000256" key="1">
    <source>
        <dbReference type="ARBA" id="ARBA00004651"/>
    </source>
</evidence>
<evidence type="ECO:0000256" key="8">
    <source>
        <dbReference type="SAM" id="Phobius"/>
    </source>
</evidence>
<feature type="transmembrane region" description="Helical" evidence="8">
    <location>
        <begin position="283"/>
        <end position="301"/>
    </location>
</feature>
<feature type="transmembrane region" description="Helical" evidence="8">
    <location>
        <begin position="174"/>
        <end position="198"/>
    </location>
</feature>
<sequence>MDFGNVLQLGIKEIRGLLRDPIMMFLILFSFTFQIQSSAQMESEVLNHAPIAIVDEDGSPLSTRIIHAFQPPYFSEPSIIGWDEMDRRMDEGLDTFALDIPPNFQSDVLAGKRPEIQLNVDATQMTQAFSGAGYVQTIVSDEVAAFVDPGGSGQPPPAELVLRARFNPVLNSGWFQAVMGVSNSVTLLALILPGAALIREREHGTIEHLLVMPVTALEIMVSKLWSMSLVVLLGTLFATVVMCGWVLGIPLQGSLTLFLVGTALHLFATASLGILLATFAKTMPQFGIMMILVLLPLQILSGSQTPRESMPDIVQNIMLAAPNTHYVILAQSILFRGAGLDVVWPQMLWLAAIAAILFAVSLRYFRRFLQ</sequence>
<evidence type="ECO:0000256" key="3">
    <source>
        <dbReference type="ARBA" id="ARBA00022448"/>
    </source>
</evidence>
<feature type="transmembrane region" description="Helical" evidence="8">
    <location>
        <begin position="347"/>
        <end position="365"/>
    </location>
</feature>
<dbReference type="InterPro" id="IPR047817">
    <property type="entry name" value="ABC2_TM_bact-type"/>
</dbReference>
<feature type="domain" description="ABC transmembrane type-2" evidence="9">
    <location>
        <begin position="132"/>
        <end position="368"/>
    </location>
</feature>
<organism evidence="10 11">
    <name type="scientific">Martelella mangrovi</name>
    <dbReference type="NCBI Taxonomy" id="1397477"/>
    <lineage>
        <taxon>Bacteria</taxon>
        <taxon>Pseudomonadati</taxon>
        <taxon>Pseudomonadota</taxon>
        <taxon>Alphaproteobacteria</taxon>
        <taxon>Hyphomicrobiales</taxon>
        <taxon>Aurantimonadaceae</taxon>
        <taxon>Martelella</taxon>
    </lineage>
</organism>
<dbReference type="Pfam" id="PF12698">
    <property type="entry name" value="ABC2_membrane_3"/>
    <property type="match status" value="1"/>
</dbReference>